<dbReference type="InterPro" id="IPR036526">
    <property type="entry name" value="C-N_Hydrolase_sf"/>
</dbReference>
<dbReference type="EMBL" id="GL883008">
    <property type="protein sequence ID" value="EGG23522.1"/>
    <property type="molecule type" value="Genomic_DNA"/>
</dbReference>
<keyword evidence="2" id="KW-1133">Transmembrane helix</keyword>
<proteinExistence type="inferred from homology"/>
<gene>
    <name evidence="4" type="ORF">DFA_05655</name>
</gene>
<feature type="domain" description="CN hydrolase" evidence="3">
    <location>
        <begin position="113"/>
        <end position="391"/>
    </location>
</feature>
<keyword evidence="2" id="KW-0812">Transmembrane</keyword>
<feature type="transmembrane region" description="Helical" evidence="2">
    <location>
        <begin position="6"/>
        <end position="25"/>
    </location>
</feature>
<organism evidence="4 5">
    <name type="scientific">Cavenderia fasciculata</name>
    <name type="common">Slime mold</name>
    <name type="synonym">Dictyostelium fasciculatum</name>
    <dbReference type="NCBI Taxonomy" id="261658"/>
    <lineage>
        <taxon>Eukaryota</taxon>
        <taxon>Amoebozoa</taxon>
        <taxon>Evosea</taxon>
        <taxon>Eumycetozoa</taxon>
        <taxon>Dictyostelia</taxon>
        <taxon>Acytosteliales</taxon>
        <taxon>Cavenderiaceae</taxon>
        <taxon>Cavenderia</taxon>
    </lineage>
</organism>
<dbReference type="SUPFAM" id="SSF56317">
    <property type="entry name" value="Carbon-nitrogen hydrolase"/>
    <property type="match status" value="1"/>
</dbReference>
<evidence type="ECO:0000313" key="4">
    <source>
        <dbReference type="EMBL" id="EGG23522.1"/>
    </source>
</evidence>
<evidence type="ECO:0000259" key="3">
    <source>
        <dbReference type="PROSITE" id="PS50263"/>
    </source>
</evidence>
<dbReference type="PANTHER" id="PTHR10609">
    <property type="entry name" value="BIOTINIDASE-RELATED"/>
    <property type="match status" value="1"/>
</dbReference>
<dbReference type="InterPro" id="IPR040154">
    <property type="entry name" value="Biotinidase/VNN"/>
</dbReference>
<dbReference type="PROSITE" id="PS50263">
    <property type="entry name" value="CN_HYDROLASE"/>
    <property type="match status" value="1"/>
</dbReference>
<accession>F4PLW8</accession>
<evidence type="ECO:0000256" key="1">
    <source>
        <dbReference type="ARBA" id="ARBA00008225"/>
    </source>
</evidence>
<protein>
    <recommendedName>
        <fullName evidence="3">CN hydrolase domain-containing protein</fullName>
    </recommendedName>
</protein>
<dbReference type="Gene3D" id="3.60.110.10">
    <property type="entry name" value="Carbon-nitrogen hydrolase"/>
    <property type="match status" value="1"/>
</dbReference>
<dbReference type="AlphaFoldDB" id="F4PLW8"/>
<evidence type="ECO:0000256" key="2">
    <source>
        <dbReference type="SAM" id="Phobius"/>
    </source>
</evidence>
<evidence type="ECO:0000313" key="5">
    <source>
        <dbReference type="Proteomes" id="UP000007797"/>
    </source>
</evidence>
<dbReference type="RefSeq" id="XP_004361373.1">
    <property type="nucleotide sequence ID" value="XM_004361316.1"/>
</dbReference>
<dbReference type="KEGG" id="dfa:DFA_05655"/>
<dbReference type="Pfam" id="PF00795">
    <property type="entry name" value="CN_hydrolase"/>
    <property type="match status" value="1"/>
</dbReference>
<dbReference type="PANTHER" id="PTHR10609:SF27">
    <property type="entry name" value="CN HYDROLASE DOMAIN-CONTAINING PROTEIN-RELATED"/>
    <property type="match status" value="1"/>
</dbReference>
<keyword evidence="2" id="KW-0472">Membrane</keyword>
<name>F4PLW8_CACFS</name>
<dbReference type="GeneID" id="14875538"/>
<dbReference type="STRING" id="1054147.F4PLW8"/>
<reference evidence="5" key="1">
    <citation type="journal article" date="2011" name="Genome Res.">
        <title>Phylogeny-wide analysis of social amoeba genomes highlights ancient origins for complex intercellular communication.</title>
        <authorList>
            <person name="Heidel A.J."/>
            <person name="Lawal H.M."/>
            <person name="Felder M."/>
            <person name="Schilde C."/>
            <person name="Helps N.R."/>
            <person name="Tunggal B."/>
            <person name="Rivero F."/>
            <person name="John U."/>
            <person name="Schleicher M."/>
            <person name="Eichinger L."/>
            <person name="Platzer M."/>
            <person name="Noegel A.A."/>
            <person name="Schaap P."/>
            <person name="Gloeckner G."/>
        </authorList>
    </citation>
    <scope>NUCLEOTIDE SEQUENCE [LARGE SCALE GENOMIC DNA]</scope>
    <source>
        <strain evidence="5">SH3</strain>
    </source>
</reference>
<dbReference type="Proteomes" id="UP000007797">
    <property type="component" value="Unassembled WGS sequence"/>
</dbReference>
<dbReference type="InterPro" id="IPR003010">
    <property type="entry name" value="C-N_Hydrolase"/>
</dbReference>
<comment type="similarity">
    <text evidence="1">Belongs to the carbon-nitrogen hydrolase superfamily. BTD/VNN family.</text>
</comment>
<dbReference type="OrthoDB" id="10250282at2759"/>
<feature type="transmembrane region" description="Helical" evidence="2">
    <location>
        <begin position="66"/>
        <end position="91"/>
    </location>
</feature>
<sequence length="461" mass="52760">MGLVFLTFLFIFTIVVYYNLIYIFADDPNDKLNCQQMRCYVNNTDGSTIENDSPCNYEIPKEKIKLYVTLSSTMLIGIISIIVVALLLGVLQNNNSLVFFDDSKDEYYIGAVLEYSIPRFNYSSNKENAIKYMNSNLDAYEKYLIEAVKYEAQIIVFPEYGIIGSWSELKSRDQMNLFLEIIPDPDTHNSSIIPCDEDIFKDRPILKRLSCMAKKNNIYLVADYGDLQPCDKSIDKDCPNDGRYQFNTVIVFSPIGRLLLKFHKAHTIFEDSMNKPVKYHAKFFDSDFGVRFGTFICFDLMWKQPQTDLIEKHGIQTLLFSTEWVNFQSMTARQMQQSWSALTGLTILASNNGENKLASGSGIYSAGEVIVSHVNPTDRPIDILMISKVPKIPNSKLSKKFSKESKVIYFDRPDLIDKSNFDYSTINFKQTVTPFNIKGKNQVIENSNNGLTLITMKGWQS</sequence>
<keyword evidence="5" id="KW-1185">Reference proteome</keyword>